<dbReference type="EMBL" id="JADEXF010000302">
    <property type="protein sequence ID" value="MBE9105469.1"/>
    <property type="molecule type" value="Genomic_DNA"/>
</dbReference>
<name>A0ABR9TYG7_9NOSO</name>
<dbReference type="Pfam" id="PF14261">
    <property type="entry name" value="DUF4351"/>
    <property type="match status" value="1"/>
</dbReference>
<dbReference type="Proteomes" id="UP000647836">
    <property type="component" value="Unassembled WGS sequence"/>
</dbReference>
<gene>
    <name evidence="2" type="ORF">IQ229_11110</name>
</gene>
<protein>
    <submittedName>
        <fullName evidence="2">DUF4351 domain-containing protein</fullName>
    </submittedName>
</protein>
<comment type="caution">
    <text evidence="2">The sequence shown here is derived from an EMBL/GenBank/DDBJ whole genome shotgun (WGS) entry which is preliminary data.</text>
</comment>
<evidence type="ECO:0000313" key="2">
    <source>
        <dbReference type="EMBL" id="MBE9105469.1"/>
    </source>
</evidence>
<dbReference type="PANTHER" id="PTHR35586">
    <property type="entry name" value="SLL1691 PROTEIN"/>
    <property type="match status" value="1"/>
</dbReference>
<sequence>MTRFIHDQFAKDYLEELLKPYGEVQGSSRVAGEVREIDVLFSPLTKQSTNLETLGLLGRFAATAAIFEPFRNPASKEEICDCLLKLLEVRGGLQRQANRNKTSIPELELPKLWILTPTASTTLLSGFGATQKVDWLPGVHFIAEYLRTAIVAIHQLPRTQETLWLRILGRGTVQKQAIDELEALSSNHPFRRATLELLYNLRQNLQVNQNSEEDDRELIMRLKPLYQQDREQAIKEGNKQGEQRLIIRLLNRRFGEIDSSTIERVQGLSIEQLEALGEALLDFSAISDLEAWLNQQIE</sequence>
<dbReference type="InterPro" id="IPR025587">
    <property type="entry name" value="DUF4351"/>
</dbReference>
<organism evidence="2 3">
    <name type="scientific">Nostoc cf. edaphicum LEGE 07299</name>
    <dbReference type="NCBI Taxonomy" id="2777974"/>
    <lineage>
        <taxon>Bacteria</taxon>
        <taxon>Bacillati</taxon>
        <taxon>Cyanobacteriota</taxon>
        <taxon>Cyanophyceae</taxon>
        <taxon>Nostocales</taxon>
        <taxon>Nostocaceae</taxon>
        <taxon>Nostoc</taxon>
    </lineage>
</organism>
<keyword evidence="3" id="KW-1185">Reference proteome</keyword>
<accession>A0ABR9TYG7</accession>
<dbReference type="PANTHER" id="PTHR35586:SF1">
    <property type="entry name" value="SLL1691 PROTEIN"/>
    <property type="match status" value="1"/>
</dbReference>
<feature type="domain" description="DUF4351" evidence="1">
    <location>
        <begin position="235"/>
        <end position="293"/>
    </location>
</feature>
<dbReference type="RefSeq" id="WP_194043668.1">
    <property type="nucleotide sequence ID" value="NZ_JADEXF010000302.1"/>
</dbReference>
<evidence type="ECO:0000259" key="1">
    <source>
        <dbReference type="Pfam" id="PF14261"/>
    </source>
</evidence>
<evidence type="ECO:0000313" key="3">
    <source>
        <dbReference type="Proteomes" id="UP000647836"/>
    </source>
</evidence>
<proteinExistence type="predicted"/>
<reference evidence="2 3" key="1">
    <citation type="submission" date="2020-10" db="EMBL/GenBank/DDBJ databases">
        <authorList>
            <person name="Castelo-Branco R."/>
            <person name="Eusebio N."/>
            <person name="Adriana R."/>
            <person name="Vieira A."/>
            <person name="Brugerolle De Fraissinette N."/>
            <person name="Rezende De Castro R."/>
            <person name="Schneider M.P."/>
            <person name="Vasconcelos V."/>
            <person name="Leao P.N."/>
        </authorList>
    </citation>
    <scope>NUCLEOTIDE SEQUENCE [LARGE SCALE GENOMIC DNA]</scope>
    <source>
        <strain evidence="2 3">LEGE 07299</strain>
    </source>
</reference>